<feature type="transmembrane region" description="Helical" evidence="5">
    <location>
        <begin position="362"/>
        <end position="379"/>
    </location>
</feature>
<dbReference type="PANTHER" id="PTHR37422:SF13">
    <property type="entry name" value="LIPOPOLYSACCHARIDE BIOSYNTHESIS PROTEIN PA4999-RELATED"/>
    <property type="match status" value="1"/>
</dbReference>
<feature type="transmembrane region" description="Helical" evidence="5">
    <location>
        <begin position="127"/>
        <end position="149"/>
    </location>
</feature>
<feature type="transmembrane region" description="Helical" evidence="5">
    <location>
        <begin position="179"/>
        <end position="209"/>
    </location>
</feature>
<proteinExistence type="predicted"/>
<evidence type="ECO:0000256" key="2">
    <source>
        <dbReference type="ARBA" id="ARBA00022692"/>
    </source>
</evidence>
<dbReference type="EMBL" id="JAGZCC010000046">
    <property type="protein sequence ID" value="MBS5588688.1"/>
    <property type="molecule type" value="Genomic_DNA"/>
</dbReference>
<dbReference type="GO" id="GO:0016020">
    <property type="term" value="C:membrane"/>
    <property type="evidence" value="ECO:0007669"/>
    <property type="project" value="UniProtKB-SubCell"/>
</dbReference>
<accession>A0A943EJ32</accession>
<keyword evidence="2 5" id="KW-0812">Transmembrane</keyword>
<dbReference type="Proteomes" id="UP000751224">
    <property type="component" value="Unassembled WGS sequence"/>
</dbReference>
<comment type="caution">
    <text evidence="7">The sequence shown here is derived from an EMBL/GenBank/DDBJ whole genome shotgun (WGS) entry which is preliminary data.</text>
</comment>
<keyword evidence="3 5" id="KW-1133">Transmembrane helix</keyword>
<evidence type="ECO:0000313" key="8">
    <source>
        <dbReference type="Proteomes" id="UP000751224"/>
    </source>
</evidence>
<feature type="transmembrane region" description="Helical" evidence="5">
    <location>
        <begin position="155"/>
        <end position="172"/>
    </location>
</feature>
<evidence type="ECO:0000256" key="5">
    <source>
        <dbReference type="SAM" id="Phobius"/>
    </source>
</evidence>
<organism evidence="7 8">
    <name type="scientific">Thomasclavelia spiroformis</name>
    <dbReference type="NCBI Taxonomy" id="29348"/>
    <lineage>
        <taxon>Bacteria</taxon>
        <taxon>Bacillati</taxon>
        <taxon>Bacillota</taxon>
        <taxon>Erysipelotrichia</taxon>
        <taxon>Erysipelotrichales</taxon>
        <taxon>Coprobacillaceae</taxon>
        <taxon>Thomasclavelia</taxon>
    </lineage>
</organism>
<feature type="transmembrane region" description="Helical" evidence="5">
    <location>
        <begin position="103"/>
        <end position="120"/>
    </location>
</feature>
<evidence type="ECO:0000256" key="3">
    <source>
        <dbReference type="ARBA" id="ARBA00022989"/>
    </source>
</evidence>
<feature type="transmembrane region" description="Helical" evidence="5">
    <location>
        <begin position="20"/>
        <end position="41"/>
    </location>
</feature>
<dbReference type="InterPro" id="IPR051533">
    <property type="entry name" value="WaaL-like"/>
</dbReference>
<sequence length="390" mass="45616">MIIKLKKNKEIMNKRNSNDITIIALVIFEFINTMFRAFGMVNINQSIILREFDFIILLVLMIKHFISQKKIDITILKYIVLYLYIVFISSIYGISNITEFSNIIMPLVLGLLGCTVYFSLDDKRLRAIIYIGVWIMLFLYYSFVITGSYAHDPTGINSIYYFLLSFPLILCFPKSLLKLITVILITIVVVISMKSTALIILISVLLIEYYYHMKDSSLKRIIMPFFILLFFVIAIFMIKRFLNIDVVEMYVKSNILDGGNGRTEIWKNVINMFKNSNIVQMIFGHGYNAVANITGLSAHNDYLELLFDFGILGFCGFISTIFYWIKSYFKMKKLEFKYSKLFLMVICELLIIFFFSSCYFQASYYLMIVFILFSLINNYKVTKRKVLSNE</sequence>
<feature type="transmembrane region" description="Helical" evidence="5">
    <location>
        <begin position="221"/>
        <end position="242"/>
    </location>
</feature>
<evidence type="ECO:0000256" key="1">
    <source>
        <dbReference type="ARBA" id="ARBA00004141"/>
    </source>
</evidence>
<reference evidence="7" key="1">
    <citation type="submission" date="2021-02" db="EMBL/GenBank/DDBJ databases">
        <title>Infant gut strain persistence is associated with maternal origin, phylogeny, and functional potential including surface adhesion and iron acquisition.</title>
        <authorList>
            <person name="Lou Y.C."/>
        </authorList>
    </citation>
    <scope>NUCLEOTIDE SEQUENCE</scope>
    <source>
        <strain evidence="7">L3_108_000G1_dasL3_108_000G1_metabat.metabat.11</strain>
    </source>
</reference>
<gene>
    <name evidence="7" type="ORF">KHX14_07730</name>
</gene>
<dbReference type="InterPro" id="IPR007016">
    <property type="entry name" value="O-antigen_ligase-rel_domated"/>
</dbReference>
<feature type="transmembrane region" description="Helical" evidence="5">
    <location>
        <begin position="337"/>
        <end position="356"/>
    </location>
</feature>
<feature type="transmembrane region" description="Helical" evidence="5">
    <location>
        <begin position="278"/>
        <end position="299"/>
    </location>
</feature>
<evidence type="ECO:0000259" key="6">
    <source>
        <dbReference type="Pfam" id="PF04932"/>
    </source>
</evidence>
<keyword evidence="7" id="KW-0436">Ligase</keyword>
<dbReference type="AlphaFoldDB" id="A0A943EJ32"/>
<name>A0A943EJ32_9FIRM</name>
<comment type="subcellular location">
    <subcellularLocation>
        <location evidence="1">Membrane</location>
        <topology evidence="1">Multi-pass membrane protein</topology>
    </subcellularLocation>
</comment>
<feature type="transmembrane region" description="Helical" evidence="5">
    <location>
        <begin position="47"/>
        <end position="66"/>
    </location>
</feature>
<feature type="transmembrane region" description="Helical" evidence="5">
    <location>
        <begin position="78"/>
        <end position="97"/>
    </location>
</feature>
<dbReference type="PANTHER" id="PTHR37422">
    <property type="entry name" value="TEICHURONIC ACID BIOSYNTHESIS PROTEIN TUAE"/>
    <property type="match status" value="1"/>
</dbReference>
<protein>
    <submittedName>
        <fullName evidence="7">O-antigen ligase family protein</fullName>
    </submittedName>
</protein>
<feature type="domain" description="O-antigen ligase-related" evidence="6">
    <location>
        <begin position="181"/>
        <end position="318"/>
    </location>
</feature>
<keyword evidence="4 5" id="KW-0472">Membrane</keyword>
<feature type="transmembrane region" description="Helical" evidence="5">
    <location>
        <begin position="305"/>
        <end position="325"/>
    </location>
</feature>
<dbReference type="RefSeq" id="WP_196004645.1">
    <property type="nucleotide sequence ID" value="NZ_JAGZCC010000046.1"/>
</dbReference>
<dbReference type="Pfam" id="PF04932">
    <property type="entry name" value="Wzy_C"/>
    <property type="match status" value="1"/>
</dbReference>
<evidence type="ECO:0000256" key="4">
    <source>
        <dbReference type="ARBA" id="ARBA00023136"/>
    </source>
</evidence>
<evidence type="ECO:0000313" key="7">
    <source>
        <dbReference type="EMBL" id="MBS5588688.1"/>
    </source>
</evidence>
<dbReference type="GO" id="GO:0016874">
    <property type="term" value="F:ligase activity"/>
    <property type="evidence" value="ECO:0007669"/>
    <property type="project" value="UniProtKB-KW"/>
</dbReference>